<dbReference type="EMBL" id="SWKU01000017">
    <property type="protein sequence ID" value="KAF2999289.1"/>
    <property type="molecule type" value="Genomic_DNA"/>
</dbReference>
<dbReference type="OrthoDB" id="303614at2759"/>
<dbReference type="InterPro" id="IPR050956">
    <property type="entry name" value="2C_system_His_kinase"/>
</dbReference>
<proteinExistence type="predicted"/>
<dbReference type="InterPro" id="IPR003661">
    <property type="entry name" value="HisK_dim/P_dom"/>
</dbReference>
<feature type="domain" description="Response regulatory" evidence="5">
    <location>
        <begin position="1024"/>
        <end position="1159"/>
    </location>
</feature>
<comment type="caution">
    <text evidence="6">The sequence shown here is derived from an EMBL/GenBank/DDBJ whole genome shotgun (WGS) entry which is preliminary data.</text>
</comment>
<dbReference type="InterPro" id="IPR004358">
    <property type="entry name" value="Sig_transdc_His_kin-like_C"/>
</dbReference>
<evidence type="ECO:0000259" key="4">
    <source>
        <dbReference type="PROSITE" id="PS50109"/>
    </source>
</evidence>
<dbReference type="InterPro" id="IPR001789">
    <property type="entry name" value="Sig_transdc_resp-reg_receiver"/>
</dbReference>
<gene>
    <name evidence="6" type="ORF">E8E13_004253</name>
</gene>
<dbReference type="SMART" id="SM00448">
    <property type="entry name" value="REC"/>
    <property type="match status" value="1"/>
</dbReference>
<dbReference type="Gene3D" id="3.40.50.2300">
    <property type="match status" value="1"/>
</dbReference>
<dbReference type="InterPro" id="IPR011006">
    <property type="entry name" value="CheY-like_superfamily"/>
</dbReference>
<dbReference type="PRINTS" id="PR00344">
    <property type="entry name" value="BCTRLSENSOR"/>
</dbReference>
<dbReference type="PANTHER" id="PTHR43719">
    <property type="entry name" value="TWO-COMPONENT HISTIDINE KINASE"/>
    <property type="match status" value="1"/>
</dbReference>
<organism evidence="6 7">
    <name type="scientific">Curvularia kusanoi</name>
    <name type="common">Cochliobolus kusanoi</name>
    <dbReference type="NCBI Taxonomy" id="90978"/>
    <lineage>
        <taxon>Eukaryota</taxon>
        <taxon>Fungi</taxon>
        <taxon>Dikarya</taxon>
        <taxon>Ascomycota</taxon>
        <taxon>Pezizomycotina</taxon>
        <taxon>Dothideomycetes</taxon>
        <taxon>Pleosporomycetidae</taxon>
        <taxon>Pleosporales</taxon>
        <taxon>Pleosporineae</taxon>
        <taxon>Pleosporaceae</taxon>
        <taxon>Curvularia</taxon>
    </lineage>
</organism>
<feature type="domain" description="Histidine kinase" evidence="4">
    <location>
        <begin position="512"/>
        <end position="786"/>
    </location>
</feature>
<evidence type="ECO:0000313" key="7">
    <source>
        <dbReference type="Proteomes" id="UP000801428"/>
    </source>
</evidence>
<feature type="region of interest" description="Disordered" evidence="3">
    <location>
        <begin position="400"/>
        <end position="434"/>
    </location>
</feature>
<keyword evidence="1 2" id="KW-0597">Phosphoprotein</keyword>
<dbReference type="Proteomes" id="UP000801428">
    <property type="component" value="Unassembled WGS sequence"/>
</dbReference>
<dbReference type="GO" id="GO:0000155">
    <property type="term" value="F:phosphorelay sensor kinase activity"/>
    <property type="evidence" value="ECO:0007669"/>
    <property type="project" value="InterPro"/>
</dbReference>
<dbReference type="CDD" id="cd17546">
    <property type="entry name" value="REC_hyHK_CKI1_RcsC-like"/>
    <property type="match status" value="1"/>
</dbReference>
<evidence type="ECO:0000313" key="6">
    <source>
        <dbReference type="EMBL" id="KAF2999289.1"/>
    </source>
</evidence>
<protein>
    <submittedName>
        <fullName evidence="6">Uncharacterized protein</fullName>
    </submittedName>
</protein>
<dbReference type="Pfam" id="PF00072">
    <property type="entry name" value="Response_reg"/>
    <property type="match status" value="1"/>
</dbReference>
<dbReference type="SMART" id="SM00387">
    <property type="entry name" value="HATPase_c"/>
    <property type="match status" value="1"/>
</dbReference>
<reference evidence="6" key="1">
    <citation type="submission" date="2019-04" db="EMBL/GenBank/DDBJ databases">
        <title>Sequencing of skin fungus with MAO and IRED activity.</title>
        <authorList>
            <person name="Marsaioli A.J."/>
            <person name="Bonatto J.M.C."/>
            <person name="Reis Junior O."/>
        </authorList>
    </citation>
    <scope>NUCLEOTIDE SEQUENCE</scope>
    <source>
        <strain evidence="6">30M1</strain>
    </source>
</reference>
<feature type="region of interest" description="Disordered" evidence="3">
    <location>
        <begin position="243"/>
        <end position="268"/>
    </location>
</feature>
<dbReference type="SUPFAM" id="SSF55874">
    <property type="entry name" value="ATPase domain of HSP90 chaperone/DNA topoisomerase II/histidine kinase"/>
    <property type="match status" value="1"/>
</dbReference>
<accession>A0A9P4TBH1</accession>
<feature type="modified residue" description="4-aspartylphosphate" evidence="2">
    <location>
        <position position="1081"/>
    </location>
</feature>
<dbReference type="Pfam" id="PF02518">
    <property type="entry name" value="HATPase_c"/>
    <property type="match status" value="1"/>
</dbReference>
<dbReference type="SUPFAM" id="SSF55781">
    <property type="entry name" value="GAF domain-like"/>
    <property type="match status" value="1"/>
</dbReference>
<feature type="compositionally biased region" description="Polar residues" evidence="3">
    <location>
        <begin position="243"/>
        <end position="259"/>
    </location>
</feature>
<dbReference type="InterPro" id="IPR005467">
    <property type="entry name" value="His_kinase_dom"/>
</dbReference>
<dbReference type="Gene3D" id="1.10.287.130">
    <property type="match status" value="1"/>
</dbReference>
<evidence type="ECO:0000256" key="3">
    <source>
        <dbReference type="SAM" id="MobiDB-lite"/>
    </source>
</evidence>
<dbReference type="PROSITE" id="PS50109">
    <property type="entry name" value="HIS_KIN"/>
    <property type="match status" value="1"/>
</dbReference>
<dbReference type="SUPFAM" id="SSF52172">
    <property type="entry name" value="CheY-like"/>
    <property type="match status" value="1"/>
</dbReference>
<dbReference type="SMART" id="SM00388">
    <property type="entry name" value="HisKA"/>
    <property type="match status" value="1"/>
</dbReference>
<dbReference type="CDD" id="cd00082">
    <property type="entry name" value="HisKA"/>
    <property type="match status" value="1"/>
</dbReference>
<keyword evidence="7" id="KW-1185">Reference proteome</keyword>
<dbReference type="InterPro" id="IPR003594">
    <property type="entry name" value="HATPase_dom"/>
</dbReference>
<dbReference type="PROSITE" id="PS50110">
    <property type="entry name" value="RESPONSE_REGULATORY"/>
    <property type="match status" value="1"/>
</dbReference>
<feature type="compositionally biased region" description="Polar residues" evidence="3">
    <location>
        <begin position="400"/>
        <end position="416"/>
    </location>
</feature>
<dbReference type="InterPro" id="IPR036097">
    <property type="entry name" value="HisK_dim/P_sf"/>
</dbReference>
<dbReference type="Gene3D" id="3.30.565.10">
    <property type="entry name" value="Histidine kinase-like ATPase, C-terminal domain"/>
    <property type="match status" value="1"/>
</dbReference>
<sequence length="1178" mass="128540">MPSCELTGTCFIKINDVYVNLDDRELPTCSVAGGYIRLDGYLVEIAKPTFANIRGHHVAGFFYPDDPNDVTEDKYFCLPVRKQLKTQGIFWLCGLALNDAEQYDDPDDAIWAGCVRVAKAGRLCEHTIATLPPPGGGPACFEVLDLSKDSRFNELCFIAGPPHFKYYAGVPLRTSRGINIGSLFVLDSKVRPALTRNERGFLGIMADNVIQHLEMSRDKKDRRRTFRMNECLSAYVDPTLEDTASSRRYSNRGESSGQDSDTDSKRSADGCDRIEVIARAAELLRESMDIEEGGGGVLFLDTSLAIATSHLPSEDATAGFHDRQERFTAGQLNGDCGYAYSTSTVPPSPSTRRPMGNTEILAHTYQPSTASSDEPEFTPFTPEELLKLIKRYPRGRMFTYDQQGQELSDSTDSESVLNGRPRSKRRRQRSTADSAALHVHFPTARQVVFMPIWDSTTGRSGACFIYNCSEYRNFSHQSEFLHCIAFGNCVDTELLRLSNLKAADQKNDFIGSISHELRSPLHGILASCEFLQDTICTSFQKSLVNTAESCARTLLDTVNMVLDYSKINAFERDKGAHPTLSLDDDHTKRNKTVQTTLSARKAVDLAILTEEVVEGVATGHAFDGPQDRAMSHGNGDANLSGKLPEAVSKVIPRRPDVELIIDISNQDWTCWCKPGSIRRIVMNLVGNALKYTNDGFVHVKLESHTSKSDGAEYGILTVTDSGQGISPAYLKDKLYKPFAQESNQAPGVGLGLSLVKSIVDTIDGRVHIESTVGVGTKAIVEFPLIRTRPSGSIQDPTLDLTASKLKLESNSGKATTVTPHSYGKSVALYQHEEKERTAVQQTASRLLHNSLTAYLSAWSGNPVISWKDGCASDVVVVQDSDVESLMQLSPELLSEDCQTKVLVLRSTASKDTAVSSNTEDLRHPIGPFKLARALEACLNNSRPNQNAGIVVSTTSTQLDGIATATARLSISVESDSKNGGTETSQDIAAAQPIITTTTTVTKSFESSSLSNQVAKTDSKPPAHSVLIVDDNTINLRLLQVGMKKRGYSSISSASDGLQAVNTYRSLLQSSPSTPPGIILMDLSMPIMNGFEATRQIREIEAEHNARLTELQTPHHSLIIALTGLASVRDQKEAYTAGVDSYIMKPVSFAKLTTLLEKWMADGTVAEAENGHADSAIAA</sequence>
<evidence type="ECO:0000256" key="2">
    <source>
        <dbReference type="PROSITE-ProRule" id="PRU00169"/>
    </source>
</evidence>
<dbReference type="InterPro" id="IPR036890">
    <property type="entry name" value="HATPase_C_sf"/>
</dbReference>
<dbReference type="PANTHER" id="PTHR43719:SF72">
    <property type="entry name" value="HISTIDINE KINASE_RESPONSE REGULATOR, PUTATIVE (AFU_ORTHOLOGUE AFUA_8G06140)-RELATED"/>
    <property type="match status" value="1"/>
</dbReference>
<name>A0A9P4TBH1_CURKU</name>
<evidence type="ECO:0000259" key="5">
    <source>
        <dbReference type="PROSITE" id="PS50110"/>
    </source>
</evidence>
<dbReference type="AlphaFoldDB" id="A0A9P4TBH1"/>
<dbReference type="SUPFAM" id="SSF47384">
    <property type="entry name" value="Homodimeric domain of signal transducing histidine kinase"/>
    <property type="match status" value="1"/>
</dbReference>
<dbReference type="Pfam" id="PF00512">
    <property type="entry name" value="HisKA"/>
    <property type="match status" value="1"/>
</dbReference>
<evidence type="ECO:0000256" key="1">
    <source>
        <dbReference type="ARBA" id="ARBA00022553"/>
    </source>
</evidence>